<dbReference type="InterPro" id="IPR013780">
    <property type="entry name" value="Glyco_hydro_b"/>
</dbReference>
<dbReference type="InterPro" id="IPR052974">
    <property type="entry name" value="GH79_Enzymes"/>
</dbReference>
<dbReference type="SUPFAM" id="SSF51445">
    <property type="entry name" value="(Trans)glycosidases"/>
    <property type="match status" value="1"/>
</dbReference>
<dbReference type="Gene3D" id="2.60.40.1180">
    <property type="entry name" value="Golgi alpha-mannosidase II"/>
    <property type="match status" value="1"/>
</dbReference>
<dbReference type="InterPro" id="IPR031728">
    <property type="entry name" value="GlcAase_C"/>
</dbReference>
<accession>A0A5C3QFB5</accession>
<reference evidence="3 4" key="1">
    <citation type="journal article" date="2019" name="Nat. Ecol. Evol.">
        <title>Megaphylogeny resolves global patterns of mushroom evolution.</title>
        <authorList>
            <person name="Varga T."/>
            <person name="Krizsan K."/>
            <person name="Foldi C."/>
            <person name="Dima B."/>
            <person name="Sanchez-Garcia M."/>
            <person name="Sanchez-Ramirez S."/>
            <person name="Szollosi G.J."/>
            <person name="Szarkandi J.G."/>
            <person name="Papp V."/>
            <person name="Albert L."/>
            <person name="Andreopoulos W."/>
            <person name="Angelini C."/>
            <person name="Antonin V."/>
            <person name="Barry K.W."/>
            <person name="Bougher N.L."/>
            <person name="Buchanan P."/>
            <person name="Buyck B."/>
            <person name="Bense V."/>
            <person name="Catcheside P."/>
            <person name="Chovatia M."/>
            <person name="Cooper J."/>
            <person name="Damon W."/>
            <person name="Desjardin D."/>
            <person name="Finy P."/>
            <person name="Geml J."/>
            <person name="Haridas S."/>
            <person name="Hughes K."/>
            <person name="Justo A."/>
            <person name="Karasinski D."/>
            <person name="Kautmanova I."/>
            <person name="Kiss B."/>
            <person name="Kocsube S."/>
            <person name="Kotiranta H."/>
            <person name="LaButti K.M."/>
            <person name="Lechner B.E."/>
            <person name="Liimatainen K."/>
            <person name="Lipzen A."/>
            <person name="Lukacs Z."/>
            <person name="Mihaltcheva S."/>
            <person name="Morgado L.N."/>
            <person name="Niskanen T."/>
            <person name="Noordeloos M.E."/>
            <person name="Ohm R.A."/>
            <person name="Ortiz-Santana B."/>
            <person name="Ovrebo C."/>
            <person name="Racz N."/>
            <person name="Riley R."/>
            <person name="Savchenko A."/>
            <person name="Shiryaev A."/>
            <person name="Soop K."/>
            <person name="Spirin V."/>
            <person name="Szebenyi C."/>
            <person name="Tomsovsky M."/>
            <person name="Tulloss R.E."/>
            <person name="Uehling J."/>
            <person name="Grigoriev I.V."/>
            <person name="Vagvolgyi C."/>
            <person name="Papp T."/>
            <person name="Martin F.M."/>
            <person name="Miettinen O."/>
            <person name="Hibbett D.S."/>
            <person name="Nagy L.G."/>
        </authorList>
    </citation>
    <scope>NUCLEOTIDE SEQUENCE [LARGE SCALE GENOMIC DNA]</scope>
    <source>
        <strain evidence="3 4">CBS 309.79</strain>
    </source>
</reference>
<feature type="signal peptide" evidence="1">
    <location>
        <begin position="1"/>
        <end position="17"/>
    </location>
</feature>
<dbReference type="STRING" id="1884261.A0A5C3QFB5"/>
<proteinExistence type="predicted"/>
<gene>
    <name evidence="3" type="ORF">BDV98DRAFT_650592</name>
</gene>
<protein>
    <recommendedName>
        <fullName evidence="2">Beta-glucuronidase C-terminal domain-containing protein</fullName>
    </recommendedName>
</protein>
<evidence type="ECO:0000313" key="4">
    <source>
        <dbReference type="Proteomes" id="UP000305067"/>
    </source>
</evidence>
<dbReference type="Pfam" id="PF16862">
    <property type="entry name" value="Glyco_hydro_79C"/>
    <property type="match status" value="1"/>
</dbReference>
<dbReference type="InterPro" id="IPR017853">
    <property type="entry name" value="GH"/>
</dbReference>
<dbReference type="PANTHER" id="PTHR36183">
    <property type="entry name" value="BETA-GLUCURONIDASE"/>
    <property type="match status" value="1"/>
</dbReference>
<evidence type="ECO:0000313" key="3">
    <source>
        <dbReference type="EMBL" id="TFK99927.1"/>
    </source>
</evidence>
<feature type="chain" id="PRO_5023036302" description="Beta-glucuronidase C-terminal domain-containing protein" evidence="1">
    <location>
        <begin position="18"/>
        <end position="653"/>
    </location>
</feature>
<dbReference type="OrthoDB" id="2796951at2759"/>
<evidence type="ECO:0000259" key="2">
    <source>
        <dbReference type="Pfam" id="PF16862"/>
    </source>
</evidence>
<evidence type="ECO:0000256" key="1">
    <source>
        <dbReference type="SAM" id="SignalP"/>
    </source>
</evidence>
<dbReference type="PANTHER" id="PTHR36183:SF2">
    <property type="entry name" value="BETA-GLUCURONIDASE C-TERMINAL DOMAIN-CONTAINING PROTEIN"/>
    <property type="match status" value="1"/>
</dbReference>
<keyword evidence="4" id="KW-1185">Reference proteome</keyword>
<keyword evidence="1" id="KW-0732">Signal</keyword>
<feature type="domain" description="Beta-glucuronidase C-terminal" evidence="2">
    <location>
        <begin position="460"/>
        <end position="566"/>
    </location>
</feature>
<dbReference type="Proteomes" id="UP000305067">
    <property type="component" value="Unassembled WGS sequence"/>
</dbReference>
<dbReference type="AlphaFoldDB" id="A0A5C3QFB5"/>
<dbReference type="Gene3D" id="3.20.20.80">
    <property type="entry name" value="Glycosidases"/>
    <property type="match status" value="1"/>
</dbReference>
<organism evidence="3 4">
    <name type="scientific">Pterulicium gracile</name>
    <dbReference type="NCBI Taxonomy" id="1884261"/>
    <lineage>
        <taxon>Eukaryota</taxon>
        <taxon>Fungi</taxon>
        <taxon>Dikarya</taxon>
        <taxon>Basidiomycota</taxon>
        <taxon>Agaricomycotina</taxon>
        <taxon>Agaricomycetes</taxon>
        <taxon>Agaricomycetidae</taxon>
        <taxon>Agaricales</taxon>
        <taxon>Pleurotineae</taxon>
        <taxon>Pterulaceae</taxon>
        <taxon>Pterulicium</taxon>
    </lineage>
</organism>
<dbReference type="EMBL" id="ML178831">
    <property type="protein sequence ID" value="TFK99927.1"/>
    <property type="molecule type" value="Genomic_DNA"/>
</dbReference>
<name>A0A5C3QFB5_9AGAR</name>
<sequence length="653" mass="71163">MGWQYVPLLLVAPLVDAAVTVHHPPEDLFTMTQSSIAPGETFSGNRAYDPTELEPPENGGYVPNFDINLQPAGTQDGLSHQLPSPFFGFSIEMSVSNQVYGRNSTHINVPFLNLMSNIAERAGEVHVRCGGNTQESAVMVESNPNGLMIDKDYSSVSGTTNTPPIDYTMELIYTLGNISALVPVKWWVGIPFDDIHENPIRMDIADAAINVIGENLLGFQAGNEPDYYGKFGRRPPEYTAFDYMGEVGELIQLMSQNPIYEGYRDKLVSPSIAMEWPLQETWDTGIIENYRDQIRYMSVERYPDNNCGAVFGTGGAIRVPQELIGVYLDHHHLRSWTDYYVETGLYAQQMQKPLIMFETNTASCGGFPGISNAFAGALWGLDYALQLARKNFSEALFHVGGQSVYYNPFTAAPTNQTSFSQWTVGPTYYVVLIMAEIVGRTGTARVTDLYAAEDSNRTPAYAIYEGDEPARVALFNTNTDPSGGHTYTASINVPQTISSVQVKRLSANSVSQINNFTWAGQTWGAANFEADGRPHGEYVIETLPCTPGEGGGSRCPVSVPAPGFALVFLQDGGASAHDEAQTYATSAVGRDRNTATIDRAALETSNGHNETVRGFLGSTSYGSQSSATTLARLGVASLGIVAATMWTVLHRLR</sequence>